<name>A0A1R0Z221_9BACL</name>
<dbReference type="EMBL" id="MPVP01000102">
    <property type="protein sequence ID" value="OMD32268.1"/>
    <property type="molecule type" value="Genomic_DNA"/>
</dbReference>
<gene>
    <name evidence="7" type="ORF">BSK47_12250</name>
    <name evidence="6" type="ORF">BSO21_16690</name>
    <name evidence="5" type="ORF">CD191_01805</name>
</gene>
<protein>
    <submittedName>
        <fullName evidence="7">Citrate lyase subunit beta</fullName>
    </submittedName>
</protein>
<dbReference type="Pfam" id="PF15617">
    <property type="entry name" value="C-C_Bond_Lyase"/>
    <property type="match status" value="1"/>
</dbReference>
<evidence type="ECO:0000256" key="3">
    <source>
        <dbReference type="ARBA" id="ARBA00022842"/>
    </source>
</evidence>
<evidence type="ECO:0000313" key="5">
    <source>
        <dbReference type="EMBL" id="AWV36531.1"/>
    </source>
</evidence>
<comment type="cofactor">
    <cofactor evidence="1">
        <name>Mg(2+)</name>
        <dbReference type="ChEBI" id="CHEBI:18420"/>
    </cofactor>
</comment>
<dbReference type="Proteomes" id="UP000187158">
    <property type="component" value="Unassembled WGS sequence"/>
</dbReference>
<dbReference type="AlphaFoldDB" id="A0A1R0Z221"/>
<dbReference type="EMBL" id="CP021965">
    <property type="protein sequence ID" value="AWV36531.1"/>
    <property type="molecule type" value="Genomic_DNA"/>
</dbReference>
<dbReference type="eggNOG" id="COG2301">
    <property type="taxonomic scope" value="Bacteria"/>
</dbReference>
<dbReference type="InterPro" id="IPR039480">
    <property type="entry name" value="C-C_Bond_Lyase-like"/>
</dbReference>
<evidence type="ECO:0000313" key="8">
    <source>
        <dbReference type="Proteomes" id="UP000187158"/>
    </source>
</evidence>
<proteinExistence type="predicted"/>
<dbReference type="PANTHER" id="PTHR32308:SF10">
    <property type="entry name" value="CITRATE LYASE SUBUNIT BETA"/>
    <property type="match status" value="1"/>
</dbReference>
<dbReference type="GO" id="GO:0016829">
    <property type="term" value="F:lyase activity"/>
    <property type="evidence" value="ECO:0007669"/>
    <property type="project" value="UniProtKB-KW"/>
</dbReference>
<dbReference type="Gene3D" id="3.20.20.60">
    <property type="entry name" value="Phosphoenolpyruvate-binding domains"/>
    <property type="match status" value="2"/>
</dbReference>
<evidence type="ECO:0000313" key="6">
    <source>
        <dbReference type="EMBL" id="OMD32268.1"/>
    </source>
</evidence>
<evidence type="ECO:0000256" key="4">
    <source>
        <dbReference type="PIRSR" id="PIRSR015582-2"/>
    </source>
</evidence>
<dbReference type="OrthoDB" id="9786940at2"/>
<evidence type="ECO:0000313" key="7">
    <source>
        <dbReference type="EMBL" id="OME20586.1"/>
    </source>
</evidence>
<accession>A0A1R0Z221</accession>
<reference evidence="5 10" key="2">
    <citation type="submission" date="2017-06" db="EMBL/GenBank/DDBJ databases">
        <title>Complete genome sequence of Paenibacillus odorifer CBA7130.</title>
        <authorList>
            <person name="Nam Y.-D."/>
            <person name="Kang J."/>
            <person name="Chung W.-H."/>
        </authorList>
    </citation>
    <scope>NUCLEOTIDE SEQUENCE [LARGE SCALE GENOMIC DNA]</scope>
    <source>
        <strain evidence="5 10">CBA7130</strain>
    </source>
</reference>
<keyword evidence="8" id="KW-1185">Reference proteome</keyword>
<evidence type="ECO:0000313" key="9">
    <source>
        <dbReference type="Proteomes" id="UP000187323"/>
    </source>
</evidence>
<dbReference type="GO" id="GO:0006107">
    <property type="term" value="P:oxaloacetate metabolic process"/>
    <property type="evidence" value="ECO:0007669"/>
    <property type="project" value="TreeGrafter"/>
</dbReference>
<sequence>MSFDHTTNKELLAYAVGAALYMPATRASVAEDIIKLKNAGLVTVIIDLEDAIGDDQVDNAEESIIQHLIYLAAYAENELDSSNSLPLLFIRVRNPDQLRQMIFRLGSLVTMLTGFVFPKFSVDNGIQYFETLAEYNNTRGYNDPVLYGMPILETAPIIYRESRVDSLLSIRDLLRNYRELVLNVRIGATDFSSLFGLRRSPDVSIYDLTPIRDCISDIINVFGRVEEGYVISGPVWEYFANKGHRVLRPQLRQTPFEDTYGKNGRDMRNSYISSSVDGLIREVILDKENGIVGKTIIHPSHLRPVQAMYTVMHEEYVDALSIVESNDGSLGVFKSQYFNKMNEIKPHLNWARRILLRSQIYGVLHEQQHFVGLLPENEFTHV</sequence>
<evidence type="ECO:0000256" key="2">
    <source>
        <dbReference type="ARBA" id="ARBA00022723"/>
    </source>
</evidence>
<keyword evidence="3 4" id="KW-0460">Magnesium</keyword>
<feature type="binding site" evidence="4">
    <location>
        <position position="190"/>
    </location>
    <ligand>
        <name>Mg(2+)</name>
        <dbReference type="ChEBI" id="CHEBI:18420"/>
    </ligand>
</feature>
<dbReference type="Proteomes" id="UP000187323">
    <property type="component" value="Unassembled WGS sequence"/>
</dbReference>
<dbReference type="SUPFAM" id="SSF51621">
    <property type="entry name" value="Phosphoenolpyruvate/pyruvate domain"/>
    <property type="match status" value="1"/>
</dbReference>
<dbReference type="PIRSF" id="PIRSF015582">
    <property type="entry name" value="Cit_lyase_B"/>
    <property type="match status" value="1"/>
</dbReference>
<dbReference type="InterPro" id="IPR011206">
    <property type="entry name" value="Citrate_lyase_beta/mcl1/mcl2"/>
</dbReference>
<dbReference type="GO" id="GO:0000287">
    <property type="term" value="F:magnesium ion binding"/>
    <property type="evidence" value="ECO:0007669"/>
    <property type="project" value="TreeGrafter"/>
</dbReference>
<dbReference type="InterPro" id="IPR040442">
    <property type="entry name" value="Pyrv_kinase-like_dom_sf"/>
</dbReference>
<dbReference type="EMBL" id="MPTO01000010">
    <property type="protein sequence ID" value="OME20586.1"/>
    <property type="molecule type" value="Genomic_DNA"/>
</dbReference>
<evidence type="ECO:0000256" key="1">
    <source>
        <dbReference type="ARBA" id="ARBA00001946"/>
    </source>
</evidence>
<evidence type="ECO:0000313" key="10">
    <source>
        <dbReference type="Proteomes" id="UP000249163"/>
    </source>
</evidence>
<dbReference type="InterPro" id="IPR015813">
    <property type="entry name" value="Pyrv/PenolPyrv_kinase-like_dom"/>
</dbReference>
<dbReference type="Proteomes" id="UP000249163">
    <property type="component" value="Chromosome"/>
</dbReference>
<dbReference type="PANTHER" id="PTHR32308">
    <property type="entry name" value="LYASE BETA SUBUNIT, PUTATIVE (AFU_ORTHOLOGUE AFUA_4G13030)-RELATED"/>
    <property type="match status" value="1"/>
</dbReference>
<organism evidence="7 9">
    <name type="scientific">Paenibacillus odorifer</name>
    <dbReference type="NCBI Taxonomy" id="189426"/>
    <lineage>
        <taxon>Bacteria</taxon>
        <taxon>Bacillati</taxon>
        <taxon>Bacillota</taxon>
        <taxon>Bacilli</taxon>
        <taxon>Bacillales</taxon>
        <taxon>Paenibacillaceae</taxon>
        <taxon>Paenibacillus</taxon>
    </lineage>
</organism>
<keyword evidence="7" id="KW-0456">Lyase</keyword>
<keyword evidence="2 4" id="KW-0479">Metal-binding</keyword>
<reference evidence="7 9" key="1">
    <citation type="submission" date="2016-10" db="EMBL/GenBank/DDBJ databases">
        <title>Paenibacillus species isolates.</title>
        <authorList>
            <person name="Beno S.M."/>
        </authorList>
    </citation>
    <scope>NUCLEOTIDE SEQUENCE [LARGE SCALE GENOMIC DNA]</scope>
    <source>
        <strain evidence="6 8">FSL H7-0433</strain>
        <strain evidence="7 9">FSL H7-0918</strain>
    </source>
</reference>